<evidence type="ECO:0000313" key="6">
    <source>
        <dbReference type="Proteomes" id="UP000494255"/>
    </source>
</evidence>
<feature type="domain" description="HTH araC/xylS-type" evidence="4">
    <location>
        <begin position="221"/>
        <end position="322"/>
    </location>
</feature>
<gene>
    <name evidence="5" type="ORF">LMG24238_07656</name>
</gene>
<dbReference type="SMART" id="SM00342">
    <property type="entry name" value="HTH_ARAC"/>
    <property type="match status" value="1"/>
</dbReference>
<dbReference type="EMBL" id="CADIKC010000023">
    <property type="protein sequence ID" value="CAB3745526.1"/>
    <property type="molecule type" value="Genomic_DNA"/>
</dbReference>
<evidence type="ECO:0000256" key="2">
    <source>
        <dbReference type="ARBA" id="ARBA00023125"/>
    </source>
</evidence>
<dbReference type="PANTHER" id="PTHR46796:SF12">
    <property type="entry name" value="HTH-TYPE DNA-BINDING TRANSCRIPTIONAL ACTIVATOR EUTR"/>
    <property type="match status" value="1"/>
</dbReference>
<organism evidence="5 6">
    <name type="scientific">Paraburkholderia sediminicola</name>
    <dbReference type="NCBI Taxonomy" id="458836"/>
    <lineage>
        <taxon>Bacteria</taxon>
        <taxon>Pseudomonadati</taxon>
        <taxon>Pseudomonadota</taxon>
        <taxon>Betaproteobacteria</taxon>
        <taxon>Burkholderiales</taxon>
        <taxon>Burkholderiaceae</taxon>
        <taxon>Paraburkholderia</taxon>
    </lineage>
</organism>
<evidence type="ECO:0000313" key="5">
    <source>
        <dbReference type="EMBL" id="CAB3745526.1"/>
    </source>
</evidence>
<keyword evidence="2" id="KW-0238">DNA-binding</keyword>
<accession>A0A6J5CVJ9</accession>
<sequence length="331" mass="36250">MLERPLSKYRLFDRSSLDTFMSAVSGAFGGNGYLSAGRKQTFNTYFHGLPLGIGGVYYLEYESDMLVSWNVTVGSLLLSIPVAGQASVSVDSRVFKSTTSCAALAQSGQRLEMVIENGARHIVLRVNSSAFQGALRRMLDREPAEPVFFEPEVDLTTVANWALLRIITTMIEAIDAADQLTGLAMQSFESLIVGQLLLGQPNNYSRELFGESGSPKSPAIARAEDVIRANLGEPLTVDDIARGAGLSKRALQTGFRRAHGTTPMAFLREARLQRVRTELLGADPTNTSVTNIALKWGFQHLGRFAVAYHRRFGEAPSQTLRFRANQANELS</sequence>
<reference evidence="5 6" key="1">
    <citation type="submission" date="2020-04" db="EMBL/GenBank/DDBJ databases">
        <authorList>
            <person name="De Canck E."/>
        </authorList>
    </citation>
    <scope>NUCLEOTIDE SEQUENCE [LARGE SCALE GENOMIC DNA]</scope>
    <source>
        <strain evidence="5 6">LMG 24238</strain>
    </source>
</reference>
<dbReference type="Pfam" id="PF12833">
    <property type="entry name" value="HTH_18"/>
    <property type="match status" value="1"/>
</dbReference>
<proteinExistence type="predicted"/>
<evidence type="ECO:0000256" key="3">
    <source>
        <dbReference type="ARBA" id="ARBA00023163"/>
    </source>
</evidence>
<dbReference type="PANTHER" id="PTHR46796">
    <property type="entry name" value="HTH-TYPE TRANSCRIPTIONAL ACTIVATOR RHAS-RELATED"/>
    <property type="match status" value="1"/>
</dbReference>
<dbReference type="GO" id="GO:0043565">
    <property type="term" value="F:sequence-specific DNA binding"/>
    <property type="evidence" value="ECO:0007669"/>
    <property type="project" value="InterPro"/>
</dbReference>
<dbReference type="PROSITE" id="PS01124">
    <property type="entry name" value="HTH_ARAC_FAMILY_2"/>
    <property type="match status" value="1"/>
</dbReference>
<dbReference type="InterPro" id="IPR035418">
    <property type="entry name" value="AraC-bd_2"/>
</dbReference>
<dbReference type="InterPro" id="IPR009057">
    <property type="entry name" value="Homeodomain-like_sf"/>
</dbReference>
<dbReference type="SUPFAM" id="SSF46689">
    <property type="entry name" value="Homeodomain-like"/>
    <property type="match status" value="2"/>
</dbReference>
<dbReference type="Gene3D" id="1.10.10.60">
    <property type="entry name" value="Homeodomain-like"/>
    <property type="match status" value="1"/>
</dbReference>
<dbReference type="GO" id="GO:0003700">
    <property type="term" value="F:DNA-binding transcription factor activity"/>
    <property type="evidence" value="ECO:0007669"/>
    <property type="project" value="InterPro"/>
</dbReference>
<evidence type="ECO:0000259" key="4">
    <source>
        <dbReference type="PROSITE" id="PS01124"/>
    </source>
</evidence>
<dbReference type="InterPro" id="IPR050204">
    <property type="entry name" value="AraC_XylS_family_regulators"/>
</dbReference>
<keyword evidence="3" id="KW-0804">Transcription</keyword>
<keyword evidence="6" id="KW-1185">Reference proteome</keyword>
<keyword evidence="1" id="KW-0805">Transcription regulation</keyword>
<dbReference type="Pfam" id="PF14525">
    <property type="entry name" value="AraC_binding_2"/>
    <property type="match status" value="1"/>
</dbReference>
<dbReference type="Proteomes" id="UP000494255">
    <property type="component" value="Unassembled WGS sequence"/>
</dbReference>
<evidence type="ECO:0000256" key="1">
    <source>
        <dbReference type="ARBA" id="ARBA00023015"/>
    </source>
</evidence>
<protein>
    <recommendedName>
        <fullName evidence="4">HTH araC/xylS-type domain-containing protein</fullName>
    </recommendedName>
</protein>
<dbReference type="InterPro" id="IPR018060">
    <property type="entry name" value="HTH_AraC"/>
</dbReference>
<name>A0A6J5CVJ9_9BURK</name>
<dbReference type="AlphaFoldDB" id="A0A6J5CVJ9"/>